<name>A0A8X6YVJ9_9ARAC</name>
<dbReference type="InterPro" id="IPR000504">
    <property type="entry name" value="RRM_dom"/>
</dbReference>
<dbReference type="AlphaFoldDB" id="A0A8X6YVJ9"/>
<dbReference type="Gene3D" id="3.30.70.330">
    <property type="match status" value="3"/>
</dbReference>
<keyword evidence="5" id="KW-1185">Reference proteome</keyword>
<dbReference type="PANTHER" id="PTHR21245">
    <property type="entry name" value="HETEROGENEOUS NUCLEAR RIBONUCLEOPROTEIN"/>
    <property type="match status" value="1"/>
</dbReference>
<dbReference type="PROSITE" id="PS50102">
    <property type="entry name" value="RRM"/>
    <property type="match status" value="3"/>
</dbReference>
<dbReference type="OrthoDB" id="6421204at2759"/>
<feature type="domain" description="RRM" evidence="3">
    <location>
        <begin position="44"/>
        <end position="122"/>
    </location>
</feature>
<accession>A0A8X6YVJ9</accession>
<feature type="domain" description="RRM" evidence="3">
    <location>
        <begin position="124"/>
        <end position="206"/>
    </location>
</feature>
<dbReference type="InterPro" id="IPR035979">
    <property type="entry name" value="RBD_domain_sf"/>
</dbReference>
<evidence type="ECO:0000313" key="5">
    <source>
        <dbReference type="Proteomes" id="UP000886998"/>
    </source>
</evidence>
<organism evidence="4 5">
    <name type="scientific">Trichonephila inaurata madagascariensis</name>
    <dbReference type="NCBI Taxonomy" id="2747483"/>
    <lineage>
        <taxon>Eukaryota</taxon>
        <taxon>Metazoa</taxon>
        <taxon>Ecdysozoa</taxon>
        <taxon>Arthropoda</taxon>
        <taxon>Chelicerata</taxon>
        <taxon>Arachnida</taxon>
        <taxon>Araneae</taxon>
        <taxon>Araneomorphae</taxon>
        <taxon>Entelegynae</taxon>
        <taxon>Araneoidea</taxon>
        <taxon>Nephilidae</taxon>
        <taxon>Trichonephila</taxon>
        <taxon>Trichonephila inaurata</taxon>
    </lineage>
</organism>
<dbReference type="FunFam" id="3.30.70.330:FF:000022">
    <property type="entry name" value="APOBEC1 complementation factor isoform X1"/>
    <property type="match status" value="1"/>
</dbReference>
<sequence length="494" mass="55450">MAASSSDLIQKKSNYVYKFTQVNGQRICGPPEGFDTLPQPPKGCEVFLGKLPRDMYEDELMPLVEQIGMIYEFRLMMDFSGSTRGYAFVKYTNKEDAVRAIEILDRLEVRPGKRIGAMKSVDNCKLRVDGIPTYKTDDEVHSEIIKFAEGVEKTYVAPDPLDKTKNNGCAFIEFKNHRYASKARRVLIGGSIKLFGKKTTFNWADPEIDIINEKDLKEDALLAICNLPIFVDEYTLKHYLSLKENEPIKKIVKHGDKAFVLFSNKKDAEKVLLKFNGTHVEGYTIEVAWANKANLSNCSVTSKRSMYDTSQQSRLHCKNPIVSNCTSVARSMSLSPVQMLEYICFQNGYDPPYYHIYHVIDGSCNSNVTFNSKVFIKSPFWERWVSSDENFSTPQESKLCVALKALNNIGGFISDTIFPCNYSQESIFKAIQQPPPPPPSLVPIPGACNPVKFGIGPGINSYPSTYGGPYNPYLLATAVCLANLQLQANSKVQN</sequence>
<dbReference type="SMART" id="SM00360">
    <property type="entry name" value="RRM"/>
    <property type="match status" value="3"/>
</dbReference>
<dbReference type="EMBL" id="BMAV01022674">
    <property type="protein sequence ID" value="GFY77821.1"/>
    <property type="molecule type" value="Genomic_DNA"/>
</dbReference>
<keyword evidence="1 2" id="KW-0694">RNA-binding</keyword>
<dbReference type="CDD" id="cd12249">
    <property type="entry name" value="RRM1_hnRNPR_like"/>
    <property type="match status" value="1"/>
</dbReference>
<reference evidence="4" key="1">
    <citation type="submission" date="2020-08" db="EMBL/GenBank/DDBJ databases">
        <title>Multicomponent nature underlies the extraordinary mechanical properties of spider dragline silk.</title>
        <authorList>
            <person name="Kono N."/>
            <person name="Nakamura H."/>
            <person name="Mori M."/>
            <person name="Yoshida Y."/>
            <person name="Ohtoshi R."/>
            <person name="Malay A.D."/>
            <person name="Moran D.A.P."/>
            <person name="Tomita M."/>
            <person name="Numata K."/>
            <person name="Arakawa K."/>
        </authorList>
    </citation>
    <scope>NUCLEOTIDE SEQUENCE</scope>
</reference>
<evidence type="ECO:0000313" key="4">
    <source>
        <dbReference type="EMBL" id="GFY77821.1"/>
    </source>
</evidence>
<protein>
    <recommendedName>
        <fullName evidence="3">RRM domain-containing protein</fullName>
    </recommendedName>
</protein>
<comment type="caution">
    <text evidence="4">The sequence shown here is derived from an EMBL/GenBank/DDBJ whole genome shotgun (WGS) entry which is preliminary data.</text>
</comment>
<dbReference type="InterPro" id="IPR012677">
    <property type="entry name" value="Nucleotide-bd_a/b_plait_sf"/>
</dbReference>
<evidence type="ECO:0000256" key="1">
    <source>
        <dbReference type="ARBA" id="ARBA00022884"/>
    </source>
</evidence>
<evidence type="ECO:0000259" key="3">
    <source>
        <dbReference type="PROSITE" id="PS50102"/>
    </source>
</evidence>
<gene>
    <name evidence="4" type="primary">RBM46</name>
    <name evidence="4" type="ORF">TNIN_249071</name>
</gene>
<dbReference type="SUPFAM" id="SSF54928">
    <property type="entry name" value="RNA-binding domain, RBD"/>
    <property type="match status" value="2"/>
</dbReference>
<dbReference type="GO" id="GO:0003723">
    <property type="term" value="F:RNA binding"/>
    <property type="evidence" value="ECO:0007669"/>
    <property type="project" value="UniProtKB-UniRule"/>
</dbReference>
<dbReference type="Proteomes" id="UP000886998">
    <property type="component" value="Unassembled WGS sequence"/>
</dbReference>
<feature type="domain" description="RRM" evidence="3">
    <location>
        <begin position="220"/>
        <end position="292"/>
    </location>
</feature>
<dbReference type="Pfam" id="PF00076">
    <property type="entry name" value="RRM_1"/>
    <property type="match status" value="2"/>
</dbReference>
<proteinExistence type="predicted"/>
<evidence type="ECO:0000256" key="2">
    <source>
        <dbReference type="PROSITE-ProRule" id="PRU00176"/>
    </source>
</evidence>